<sequence length="53" mass="6211">FKKVLVECDNILVVQLLNDRIVWSSSLALIRNISDLYGQEWKVMLSYINREAN</sequence>
<dbReference type="Proteomes" id="UP000593572">
    <property type="component" value="Unassembled WGS sequence"/>
</dbReference>
<evidence type="ECO:0000259" key="1">
    <source>
        <dbReference type="Pfam" id="PF13456"/>
    </source>
</evidence>
<keyword evidence="3" id="KW-1185">Reference proteome</keyword>
<gene>
    <name evidence="2" type="ORF">Golob_001213</name>
</gene>
<accession>A0A7J8NAT5</accession>
<dbReference type="AlphaFoldDB" id="A0A7J8NAT5"/>
<feature type="non-terminal residue" evidence="2">
    <location>
        <position position="53"/>
    </location>
</feature>
<dbReference type="InterPro" id="IPR002156">
    <property type="entry name" value="RNaseH_domain"/>
</dbReference>
<dbReference type="Pfam" id="PF13456">
    <property type="entry name" value="RVT_3"/>
    <property type="match status" value="1"/>
</dbReference>
<reference evidence="2 3" key="1">
    <citation type="journal article" date="2019" name="Genome Biol. Evol.">
        <title>Insights into the evolution of the New World diploid cottons (Gossypium, subgenus Houzingenia) based on genome sequencing.</title>
        <authorList>
            <person name="Grover C.E."/>
            <person name="Arick M.A. 2nd"/>
            <person name="Thrash A."/>
            <person name="Conover J.L."/>
            <person name="Sanders W.S."/>
            <person name="Peterson D.G."/>
            <person name="Frelichowski J.E."/>
            <person name="Scheffler J.A."/>
            <person name="Scheffler B.E."/>
            <person name="Wendel J.F."/>
        </authorList>
    </citation>
    <scope>NUCLEOTIDE SEQUENCE [LARGE SCALE GENOMIC DNA]</scope>
    <source>
        <strain evidence="2">157</strain>
        <tissue evidence="2">Leaf</tissue>
    </source>
</reference>
<protein>
    <recommendedName>
        <fullName evidence="1">RNase H type-1 domain-containing protein</fullName>
    </recommendedName>
</protein>
<name>A0A7J8NAT5_9ROSI</name>
<feature type="domain" description="RNase H type-1" evidence="1">
    <location>
        <begin position="1"/>
        <end position="53"/>
    </location>
</feature>
<dbReference type="EMBL" id="JABEZX010000013">
    <property type="protein sequence ID" value="MBA0573970.1"/>
    <property type="molecule type" value="Genomic_DNA"/>
</dbReference>
<evidence type="ECO:0000313" key="2">
    <source>
        <dbReference type="EMBL" id="MBA0573970.1"/>
    </source>
</evidence>
<feature type="non-terminal residue" evidence="2">
    <location>
        <position position="1"/>
    </location>
</feature>
<dbReference type="GO" id="GO:0003676">
    <property type="term" value="F:nucleic acid binding"/>
    <property type="evidence" value="ECO:0007669"/>
    <property type="project" value="InterPro"/>
</dbReference>
<organism evidence="2 3">
    <name type="scientific">Gossypium lobatum</name>
    <dbReference type="NCBI Taxonomy" id="34289"/>
    <lineage>
        <taxon>Eukaryota</taxon>
        <taxon>Viridiplantae</taxon>
        <taxon>Streptophyta</taxon>
        <taxon>Embryophyta</taxon>
        <taxon>Tracheophyta</taxon>
        <taxon>Spermatophyta</taxon>
        <taxon>Magnoliopsida</taxon>
        <taxon>eudicotyledons</taxon>
        <taxon>Gunneridae</taxon>
        <taxon>Pentapetalae</taxon>
        <taxon>rosids</taxon>
        <taxon>malvids</taxon>
        <taxon>Malvales</taxon>
        <taxon>Malvaceae</taxon>
        <taxon>Malvoideae</taxon>
        <taxon>Gossypium</taxon>
    </lineage>
</organism>
<dbReference type="GO" id="GO:0004523">
    <property type="term" value="F:RNA-DNA hybrid ribonuclease activity"/>
    <property type="evidence" value="ECO:0007669"/>
    <property type="project" value="InterPro"/>
</dbReference>
<evidence type="ECO:0000313" key="3">
    <source>
        <dbReference type="Proteomes" id="UP000593572"/>
    </source>
</evidence>
<proteinExistence type="predicted"/>
<comment type="caution">
    <text evidence="2">The sequence shown here is derived from an EMBL/GenBank/DDBJ whole genome shotgun (WGS) entry which is preliminary data.</text>
</comment>